<keyword evidence="3" id="KW-1185">Reference proteome</keyword>
<reference evidence="2" key="1">
    <citation type="submission" date="2021-03" db="EMBL/GenBank/DDBJ databases">
        <title>Chromosome level genome of the anhydrobiotic midge Polypedilum vanderplanki.</title>
        <authorList>
            <person name="Yoshida Y."/>
            <person name="Kikawada T."/>
            <person name="Gusev O."/>
        </authorList>
    </citation>
    <scope>NUCLEOTIDE SEQUENCE</scope>
    <source>
        <strain evidence="2">NIAS01</strain>
        <tissue evidence="2">Whole body or cell culture</tissue>
    </source>
</reference>
<gene>
    <name evidence="2" type="ORF">PVAND_017572</name>
</gene>
<keyword evidence="1" id="KW-0732">Signal</keyword>
<name>A0A9J6BIG3_POLVA</name>
<accession>A0A9J6BIG3</accession>
<organism evidence="2 3">
    <name type="scientific">Polypedilum vanderplanki</name>
    <name type="common">Sleeping chironomid midge</name>
    <dbReference type="NCBI Taxonomy" id="319348"/>
    <lineage>
        <taxon>Eukaryota</taxon>
        <taxon>Metazoa</taxon>
        <taxon>Ecdysozoa</taxon>
        <taxon>Arthropoda</taxon>
        <taxon>Hexapoda</taxon>
        <taxon>Insecta</taxon>
        <taxon>Pterygota</taxon>
        <taxon>Neoptera</taxon>
        <taxon>Endopterygota</taxon>
        <taxon>Diptera</taxon>
        <taxon>Nematocera</taxon>
        <taxon>Chironomoidea</taxon>
        <taxon>Chironomidae</taxon>
        <taxon>Chironominae</taxon>
        <taxon>Polypedilum</taxon>
        <taxon>Polypedilum</taxon>
    </lineage>
</organism>
<feature type="chain" id="PRO_5039902075" evidence="1">
    <location>
        <begin position="18"/>
        <end position="113"/>
    </location>
</feature>
<proteinExistence type="predicted"/>
<evidence type="ECO:0000256" key="1">
    <source>
        <dbReference type="SAM" id="SignalP"/>
    </source>
</evidence>
<evidence type="ECO:0000313" key="3">
    <source>
        <dbReference type="Proteomes" id="UP001107558"/>
    </source>
</evidence>
<comment type="caution">
    <text evidence="2">The sequence shown here is derived from an EMBL/GenBank/DDBJ whole genome shotgun (WGS) entry which is preliminary data.</text>
</comment>
<dbReference type="Proteomes" id="UP001107558">
    <property type="component" value="Chromosome 4"/>
</dbReference>
<dbReference type="EMBL" id="JADBJN010000004">
    <property type="protein sequence ID" value="KAG5669689.1"/>
    <property type="molecule type" value="Genomic_DNA"/>
</dbReference>
<dbReference type="AlphaFoldDB" id="A0A9J6BIG3"/>
<feature type="signal peptide" evidence="1">
    <location>
        <begin position="1"/>
        <end position="17"/>
    </location>
</feature>
<protein>
    <submittedName>
        <fullName evidence="2">Uncharacterized protein</fullName>
    </submittedName>
</protein>
<sequence length="113" mass="13011">MKLIFLFFAFKISTASACSASLEIINKCNITPGMRFDIYLCKCICDSQPQGVICEERRKYDPISQCCICEQKCCPYKKHVVNRYSCFCECPYILPCNAGCNWNYFECICECEA</sequence>
<evidence type="ECO:0000313" key="2">
    <source>
        <dbReference type="EMBL" id="KAG5669689.1"/>
    </source>
</evidence>